<organism evidence="1 2">
    <name type="scientific">Paraeggerthella hongkongensis</name>
    <dbReference type="NCBI Taxonomy" id="230658"/>
    <lineage>
        <taxon>Bacteria</taxon>
        <taxon>Bacillati</taxon>
        <taxon>Actinomycetota</taxon>
        <taxon>Coriobacteriia</taxon>
        <taxon>Eggerthellales</taxon>
        <taxon>Eggerthellaceae</taxon>
        <taxon>Paraeggerthella</taxon>
    </lineage>
</organism>
<keyword evidence="1" id="KW-0067">ATP-binding</keyword>
<accession>A0A3N0BKN9</accession>
<reference evidence="2" key="1">
    <citation type="submission" date="2018-05" db="EMBL/GenBank/DDBJ databases">
        <title>Genome Sequencing of selected type strains of the family Eggerthellaceae.</title>
        <authorList>
            <person name="Danylec N."/>
            <person name="Stoll D.A."/>
            <person name="Doetsch A."/>
            <person name="Huch M."/>
        </authorList>
    </citation>
    <scope>NUCLEOTIDE SEQUENCE [LARGE SCALE GENOMIC DNA]</scope>
    <source>
        <strain evidence="2">DSM 16106</strain>
    </source>
</reference>
<keyword evidence="1" id="KW-0547">Nucleotide-binding</keyword>
<name>A0A3N0BKN9_9ACTN</name>
<dbReference type="OrthoDB" id="3177228at2"/>
<evidence type="ECO:0000313" key="1">
    <source>
        <dbReference type="EMBL" id="RNL48999.1"/>
    </source>
</evidence>
<dbReference type="Proteomes" id="UP000278632">
    <property type="component" value="Unassembled WGS sequence"/>
</dbReference>
<comment type="caution">
    <text evidence="1">The sequence shown here is derived from an EMBL/GenBank/DDBJ whole genome shotgun (WGS) entry which is preliminary data.</text>
</comment>
<evidence type="ECO:0000313" key="2">
    <source>
        <dbReference type="Proteomes" id="UP000278632"/>
    </source>
</evidence>
<proteinExistence type="predicted"/>
<dbReference type="GO" id="GO:0005524">
    <property type="term" value="F:ATP binding"/>
    <property type="evidence" value="ECO:0007669"/>
    <property type="project" value="UniProtKB-KW"/>
</dbReference>
<dbReference type="RefSeq" id="WP_123191080.1">
    <property type="nucleotide sequence ID" value="NZ_QICD01000001.1"/>
</dbReference>
<sequence length="141" mass="14973">MCAQEGEEGRAASGSVGGDGRGVDADCRVPSGCVSANAVPLDVATGFSRRVRGLLLAKPTGRALLLLPCSDVHTVGMRHRLDIAFVDAEGVVMRSCRDVGPFRRLRERGAAAVIERFSSCAEPWFVEGDRIGLERMKGEGS</sequence>
<dbReference type="EMBL" id="QICD01000001">
    <property type="protein sequence ID" value="RNL48999.1"/>
    <property type="molecule type" value="Genomic_DNA"/>
</dbReference>
<gene>
    <name evidence="1" type="ORF">DMP08_00625</name>
</gene>
<keyword evidence="2" id="KW-1185">Reference proteome</keyword>
<protein>
    <submittedName>
        <fullName evidence="1">ATP-binding protein</fullName>
    </submittedName>
</protein>
<dbReference type="AlphaFoldDB" id="A0A3N0BKN9"/>